<feature type="region of interest" description="Disordered" evidence="1">
    <location>
        <begin position="1"/>
        <end position="29"/>
    </location>
</feature>
<feature type="compositionally biased region" description="Basic residues" evidence="1">
    <location>
        <begin position="1"/>
        <end position="18"/>
    </location>
</feature>
<organism evidence="3 4">
    <name type="scientific">Paraburkholderia bengalensis</name>
    <dbReference type="NCBI Taxonomy" id="2747562"/>
    <lineage>
        <taxon>Bacteria</taxon>
        <taxon>Pseudomonadati</taxon>
        <taxon>Pseudomonadota</taxon>
        <taxon>Betaproteobacteria</taxon>
        <taxon>Burkholderiales</taxon>
        <taxon>Burkholderiaceae</taxon>
        <taxon>Paraburkholderia</taxon>
    </lineage>
</organism>
<dbReference type="Proteomes" id="UP001386437">
    <property type="component" value="Unassembled WGS sequence"/>
</dbReference>
<protein>
    <submittedName>
        <fullName evidence="3">Uncharacterized protein</fullName>
    </submittedName>
</protein>
<evidence type="ECO:0000313" key="4">
    <source>
        <dbReference type="Proteomes" id="UP001386437"/>
    </source>
</evidence>
<dbReference type="RefSeq" id="WP_336597687.1">
    <property type="nucleotide sequence ID" value="NZ_JACFYJ010000010.1"/>
</dbReference>
<sequence length="102" mass="11438">MRKFPQCRFGQKARRAQKAHSSASRIKRRKALRGKGLACVCRDAAAQSGANGISLASVEAKRCVTTTSWSRQSHREKEMPYLIGWLLGVPLIVLVILYLIFH</sequence>
<evidence type="ECO:0000256" key="2">
    <source>
        <dbReference type="SAM" id="Phobius"/>
    </source>
</evidence>
<keyword evidence="4" id="KW-1185">Reference proteome</keyword>
<gene>
    <name evidence="3" type="ORF">H3V53_09095</name>
</gene>
<evidence type="ECO:0000256" key="1">
    <source>
        <dbReference type="SAM" id="MobiDB-lite"/>
    </source>
</evidence>
<feature type="transmembrane region" description="Helical" evidence="2">
    <location>
        <begin position="81"/>
        <end position="101"/>
    </location>
</feature>
<reference evidence="3 4" key="1">
    <citation type="journal article" date="2022" name="Arch. Microbiol.">
        <title>Paraburkholderia bengalensis sp. nov. isolated from roots of Oryza sativa, IR64.</title>
        <authorList>
            <person name="Nag P."/>
            <person name="Mondal N."/>
            <person name="Sarkar J."/>
            <person name="Das S."/>
        </authorList>
    </citation>
    <scope>NUCLEOTIDE SEQUENCE [LARGE SCALE GENOMIC DNA]</scope>
    <source>
        <strain evidence="3 4">IR64_4_BI</strain>
    </source>
</reference>
<keyword evidence="2" id="KW-0812">Transmembrane</keyword>
<dbReference type="EMBL" id="JACFYJ010000010">
    <property type="protein sequence ID" value="MEI5997359.1"/>
    <property type="molecule type" value="Genomic_DNA"/>
</dbReference>
<accession>A0ABU8IPD3</accession>
<name>A0ABU8IPD3_9BURK</name>
<keyword evidence="2" id="KW-0472">Membrane</keyword>
<evidence type="ECO:0000313" key="3">
    <source>
        <dbReference type="EMBL" id="MEI5997359.1"/>
    </source>
</evidence>
<proteinExistence type="predicted"/>
<keyword evidence="2" id="KW-1133">Transmembrane helix</keyword>
<comment type="caution">
    <text evidence="3">The sequence shown here is derived from an EMBL/GenBank/DDBJ whole genome shotgun (WGS) entry which is preliminary data.</text>
</comment>